<organism evidence="2 3">
    <name type="scientific">Portunus trituberculatus</name>
    <name type="common">Swimming crab</name>
    <name type="synonym">Neptunus trituberculatus</name>
    <dbReference type="NCBI Taxonomy" id="210409"/>
    <lineage>
        <taxon>Eukaryota</taxon>
        <taxon>Metazoa</taxon>
        <taxon>Ecdysozoa</taxon>
        <taxon>Arthropoda</taxon>
        <taxon>Crustacea</taxon>
        <taxon>Multicrustacea</taxon>
        <taxon>Malacostraca</taxon>
        <taxon>Eumalacostraca</taxon>
        <taxon>Eucarida</taxon>
        <taxon>Decapoda</taxon>
        <taxon>Pleocyemata</taxon>
        <taxon>Brachyura</taxon>
        <taxon>Eubrachyura</taxon>
        <taxon>Portunoidea</taxon>
        <taxon>Portunidae</taxon>
        <taxon>Portuninae</taxon>
        <taxon>Portunus</taxon>
    </lineage>
</organism>
<evidence type="ECO:0000313" key="3">
    <source>
        <dbReference type="Proteomes" id="UP000324222"/>
    </source>
</evidence>
<dbReference type="Proteomes" id="UP000324222">
    <property type="component" value="Unassembled WGS sequence"/>
</dbReference>
<sequence length="122" mass="12181">MLLLSQSNLPAEFSLDAALVWLACGVAPLVGWLGGEGEETGMRRTGGGHPGSSGPKFWMLCREIKGNYSEVTGGGAGIQVEARVTGGGRAARVVAAEAGCKTRVGAGAAGTWLRAGVGGVPG</sequence>
<gene>
    <name evidence="2" type="ORF">E2C01_059882</name>
</gene>
<dbReference type="EMBL" id="VSRR010023763">
    <property type="protein sequence ID" value="MPC65746.1"/>
    <property type="molecule type" value="Genomic_DNA"/>
</dbReference>
<proteinExistence type="predicted"/>
<name>A0A5B7H719_PORTR</name>
<evidence type="ECO:0000256" key="1">
    <source>
        <dbReference type="SAM" id="Phobius"/>
    </source>
</evidence>
<accession>A0A5B7H719</accession>
<keyword evidence="1" id="KW-0472">Membrane</keyword>
<keyword evidence="3" id="KW-1185">Reference proteome</keyword>
<keyword evidence="1" id="KW-1133">Transmembrane helix</keyword>
<keyword evidence="1" id="KW-0812">Transmembrane</keyword>
<evidence type="ECO:0000313" key="2">
    <source>
        <dbReference type="EMBL" id="MPC65746.1"/>
    </source>
</evidence>
<dbReference type="AlphaFoldDB" id="A0A5B7H719"/>
<reference evidence="2 3" key="1">
    <citation type="submission" date="2019-05" db="EMBL/GenBank/DDBJ databases">
        <title>Another draft genome of Portunus trituberculatus and its Hox gene families provides insights of decapod evolution.</title>
        <authorList>
            <person name="Jeong J.-H."/>
            <person name="Song I."/>
            <person name="Kim S."/>
            <person name="Choi T."/>
            <person name="Kim D."/>
            <person name="Ryu S."/>
            <person name="Kim W."/>
        </authorList>
    </citation>
    <scope>NUCLEOTIDE SEQUENCE [LARGE SCALE GENOMIC DNA]</scope>
    <source>
        <tissue evidence="2">Muscle</tissue>
    </source>
</reference>
<protein>
    <submittedName>
        <fullName evidence="2">Uncharacterized protein</fullName>
    </submittedName>
</protein>
<feature type="transmembrane region" description="Helical" evidence="1">
    <location>
        <begin position="13"/>
        <end position="34"/>
    </location>
</feature>
<comment type="caution">
    <text evidence="2">The sequence shown here is derived from an EMBL/GenBank/DDBJ whole genome shotgun (WGS) entry which is preliminary data.</text>
</comment>